<gene>
    <name evidence="1" type="ORF">BACCIP111899_01819</name>
</gene>
<proteinExistence type="predicted"/>
<comment type="caution">
    <text evidence="1">The sequence shown here is derived from an EMBL/GenBank/DDBJ whole genome shotgun (WGS) entry which is preliminary data.</text>
</comment>
<evidence type="ECO:0000313" key="2">
    <source>
        <dbReference type="Proteomes" id="UP000789423"/>
    </source>
</evidence>
<dbReference type="Proteomes" id="UP000789423">
    <property type="component" value="Unassembled WGS sequence"/>
</dbReference>
<organism evidence="1 2">
    <name type="scientific">Bacillus rhizoplanae</name>
    <dbReference type="NCBI Taxonomy" id="2880966"/>
    <lineage>
        <taxon>Bacteria</taxon>
        <taxon>Bacillati</taxon>
        <taxon>Bacillota</taxon>
        <taxon>Bacilli</taxon>
        <taxon>Bacillales</taxon>
        <taxon>Bacillaceae</taxon>
        <taxon>Bacillus</taxon>
    </lineage>
</organism>
<dbReference type="RefSeq" id="WP_230574797.1">
    <property type="nucleotide sequence ID" value="NZ_CAKJTI010000007.1"/>
</dbReference>
<evidence type="ECO:0008006" key="3">
    <source>
        <dbReference type="Google" id="ProtNLM"/>
    </source>
</evidence>
<dbReference type="EMBL" id="CAKJTI010000007">
    <property type="protein sequence ID" value="CAG9612642.1"/>
    <property type="molecule type" value="Genomic_DNA"/>
</dbReference>
<name>A0ABM8YA52_9BACI</name>
<keyword evidence="2" id="KW-1185">Reference proteome</keyword>
<accession>A0ABM8YA52</accession>
<reference evidence="1 2" key="1">
    <citation type="submission" date="2021-10" db="EMBL/GenBank/DDBJ databases">
        <authorList>
            <person name="Criscuolo A."/>
        </authorList>
    </citation>
    <scope>NUCLEOTIDE SEQUENCE [LARGE SCALE GENOMIC DNA]</scope>
    <source>
        <strain evidence="2">CIP 111899</strain>
    </source>
</reference>
<protein>
    <recommendedName>
        <fullName evidence="3">RNA polymerase subunit sigma-70</fullName>
    </recommendedName>
</protein>
<sequence length="58" mass="6482">MRMNEKGNAATNGANQLFNVNFHEFLSKESQNTSLELASEFGISLKDVKTLKKHLGRS</sequence>
<evidence type="ECO:0000313" key="1">
    <source>
        <dbReference type="EMBL" id="CAG9612642.1"/>
    </source>
</evidence>